<dbReference type="EMBL" id="JBHSBL010000017">
    <property type="protein sequence ID" value="MFC4067005.1"/>
    <property type="molecule type" value="Genomic_DNA"/>
</dbReference>
<dbReference type="Proteomes" id="UP001595867">
    <property type="component" value="Unassembled WGS sequence"/>
</dbReference>
<evidence type="ECO:0000313" key="4">
    <source>
        <dbReference type="Proteomes" id="UP001595867"/>
    </source>
</evidence>
<dbReference type="InterPro" id="IPR025959">
    <property type="entry name" value="Winged_HTH_dom"/>
</dbReference>
<keyword evidence="4" id="KW-1185">Reference proteome</keyword>
<evidence type="ECO:0000256" key="1">
    <source>
        <dbReference type="SAM" id="MobiDB-lite"/>
    </source>
</evidence>
<dbReference type="Pfam" id="PF13384">
    <property type="entry name" value="HTH_23"/>
    <property type="match status" value="1"/>
</dbReference>
<organism evidence="3 4">
    <name type="scientific">Actinoplanes subglobosus</name>
    <dbReference type="NCBI Taxonomy" id="1547892"/>
    <lineage>
        <taxon>Bacteria</taxon>
        <taxon>Bacillati</taxon>
        <taxon>Actinomycetota</taxon>
        <taxon>Actinomycetes</taxon>
        <taxon>Micromonosporales</taxon>
        <taxon>Micromonosporaceae</taxon>
        <taxon>Actinoplanes</taxon>
    </lineage>
</organism>
<dbReference type="InterPro" id="IPR009057">
    <property type="entry name" value="Homeodomain-like_sf"/>
</dbReference>
<dbReference type="SUPFAM" id="SSF46689">
    <property type="entry name" value="Homeodomain-like"/>
    <property type="match status" value="1"/>
</dbReference>
<proteinExistence type="predicted"/>
<gene>
    <name evidence="3" type="ORF">ACFO0C_18870</name>
</gene>
<reference evidence="4" key="1">
    <citation type="journal article" date="2019" name="Int. J. Syst. Evol. Microbiol.">
        <title>The Global Catalogue of Microorganisms (GCM) 10K type strain sequencing project: providing services to taxonomists for standard genome sequencing and annotation.</title>
        <authorList>
            <consortium name="The Broad Institute Genomics Platform"/>
            <consortium name="The Broad Institute Genome Sequencing Center for Infectious Disease"/>
            <person name="Wu L."/>
            <person name="Ma J."/>
        </authorList>
    </citation>
    <scope>NUCLEOTIDE SEQUENCE [LARGE SCALE GENOMIC DNA]</scope>
    <source>
        <strain evidence="4">TBRC 5832</strain>
    </source>
</reference>
<dbReference type="Pfam" id="PF13592">
    <property type="entry name" value="HTH_33"/>
    <property type="match status" value="1"/>
</dbReference>
<name>A0ABV8IZ56_9ACTN</name>
<feature type="domain" description="Winged helix-turn helix" evidence="2">
    <location>
        <begin position="131"/>
        <end position="188"/>
    </location>
</feature>
<comment type="caution">
    <text evidence="3">The sequence shown here is derived from an EMBL/GenBank/DDBJ whole genome shotgun (WGS) entry which is preliminary data.</text>
</comment>
<dbReference type="RefSeq" id="WP_378067966.1">
    <property type="nucleotide sequence ID" value="NZ_JBHSBL010000017.1"/>
</dbReference>
<protein>
    <submittedName>
        <fullName evidence="3">Winged helix-turn-helix domain-containing protein</fullName>
    </submittedName>
</protein>
<evidence type="ECO:0000313" key="3">
    <source>
        <dbReference type="EMBL" id="MFC4067005.1"/>
    </source>
</evidence>
<accession>A0ABV8IZ56</accession>
<feature type="region of interest" description="Disordered" evidence="1">
    <location>
        <begin position="1"/>
        <end position="48"/>
    </location>
</feature>
<sequence>MGQVDANFRSVSFTDRPMPAAGQRGHTARTSDFTELLGRGELGPQQRARREQIRRQAARMFAAGVSAPQVAAELEISTKSAYAWRRAWKARGEQALASRGAPGPDPVLSAAQVQKLIAKLDEGPAAAGWDEDQRWTLARVRTMVGRMFHLTVSIATDWETLRRVGYTPQQPISRATERDQAAIEHFRRYQWPAVKLGSRAGWARGSVSSTSPASR</sequence>
<evidence type="ECO:0000259" key="2">
    <source>
        <dbReference type="Pfam" id="PF13592"/>
    </source>
</evidence>